<evidence type="ECO:0000313" key="5">
    <source>
        <dbReference type="Proteomes" id="UP000594263"/>
    </source>
</evidence>
<dbReference type="PANTHER" id="PTHR13009">
    <property type="entry name" value="HEAT SHOCK PROTEIN 90 HSP90 CO-CHAPERONE AHA-1"/>
    <property type="match status" value="1"/>
</dbReference>
<evidence type="ECO:0000256" key="2">
    <source>
        <dbReference type="SAM" id="MobiDB-lite"/>
    </source>
</evidence>
<dbReference type="GO" id="GO:0006457">
    <property type="term" value="P:protein folding"/>
    <property type="evidence" value="ECO:0007669"/>
    <property type="project" value="TreeGrafter"/>
</dbReference>
<dbReference type="SUPFAM" id="SSF103111">
    <property type="entry name" value="Activator of Hsp90 ATPase, Aha1"/>
    <property type="match status" value="1"/>
</dbReference>
<dbReference type="InterPro" id="IPR015310">
    <property type="entry name" value="AHSA1-like_N"/>
</dbReference>
<dbReference type="EnsemblPlants" id="Kaladp1201s0013.2.v1.1">
    <property type="protein sequence ID" value="Kaladp1201s0013.2.v1.1"/>
    <property type="gene ID" value="Kaladp1201s0013.v1.1"/>
</dbReference>
<dbReference type="SMART" id="SM01000">
    <property type="entry name" value="Aha1_N"/>
    <property type="match status" value="1"/>
</dbReference>
<feature type="compositionally biased region" description="Polar residues" evidence="2">
    <location>
        <begin position="55"/>
        <end position="69"/>
    </location>
</feature>
<dbReference type="Gramene" id="Kaladp1201s0013.1.v1.1">
    <property type="protein sequence ID" value="Kaladp1201s0013.1.v1.1"/>
    <property type="gene ID" value="Kaladp1201s0013.v1.1"/>
</dbReference>
<evidence type="ECO:0000259" key="3">
    <source>
        <dbReference type="SMART" id="SM01000"/>
    </source>
</evidence>
<protein>
    <recommendedName>
        <fullName evidence="3">Activator of Hsp90 ATPase AHSA1-like N-terminal domain-containing protein</fullName>
    </recommendedName>
</protein>
<feature type="domain" description="Activator of Hsp90 ATPase AHSA1-like N-terminal" evidence="3">
    <location>
        <begin position="76"/>
        <end position="212"/>
    </location>
</feature>
<proteinExistence type="inferred from homology"/>
<accession>A0A7N0VKX4</accession>
<keyword evidence="5" id="KW-1185">Reference proteome</keyword>
<dbReference type="OMA" id="KSLTKWA"/>
<evidence type="ECO:0000256" key="1">
    <source>
        <dbReference type="ARBA" id="ARBA00006817"/>
    </source>
</evidence>
<name>A0A7N0VKX4_KALFE</name>
<dbReference type="GO" id="GO:0051087">
    <property type="term" value="F:protein-folding chaperone binding"/>
    <property type="evidence" value="ECO:0007669"/>
    <property type="project" value="InterPro"/>
</dbReference>
<dbReference type="GO" id="GO:0005829">
    <property type="term" value="C:cytosol"/>
    <property type="evidence" value="ECO:0007669"/>
    <property type="project" value="TreeGrafter"/>
</dbReference>
<evidence type="ECO:0000313" key="4">
    <source>
        <dbReference type="EnsemblPlants" id="Kaladp1201s0013.1.v1.1"/>
    </source>
</evidence>
<dbReference type="Gramene" id="Kaladp1201s0013.2.v1.1">
    <property type="protein sequence ID" value="Kaladp1201s0013.2.v1.1"/>
    <property type="gene ID" value="Kaladp1201s0013.v1.1"/>
</dbReference>
<dbReference type="AlphaFoldDB" id="A0A7N0VKX4"/>
<feature type="region of interest" description="Disordered" evidence="2">
    <location>
        <begin position="1"/>
        <end position="69"/>
    </location>
</feature>
<dbReference type="EnsemblPlants" id="Kaladp1201s0013.1.v1.1">
    <property type="protein sequence ID" value="Kaladp1201s0013.1.v1.1"/>
    <property type="gene ID" value="Kaladp1201s0013.v1.1"/>
</dbReference>
<comment type="similarity">
    <text evidence="1">Belongs to the AHA1 family.</text>
</comment>
<reference evidence="4" key="1">
    <citation type="submission" date="2021-01" db="UniProtKB">
        <authorList>
            <consortium name="EnsemblPlants"/>
        </authorList>
    </citation>
    <scope>IDENTIFICATION</scope>
</reference>
<dbReference type="Pfam" id="PF09229">
    <property type="entry name" value="Aha1_N"/>
    <property type="match status" value="1"/>
</dbReference>
<feature type="compositionally biased region" description="Basic and acidic residues" evidence="2">
    <location>
        <begin position="44"/>
        <end position="54"/>
    </location>
</feature>
<organism evidence="4 5">
    <name type="scientific">Kalanchoe fedtschenkoi</name>
    <name type="common">Lavender scallops</name>
    <name type="synonym">South American air plant</name>
    <dbReference type="NCBI Taxonomy" id="63787"/>
    <lineage>
        <taxon>Eukaryota</taxon>
        <taxon>Viridiplantae</taxon>
        <taxon>Streptophyta</taxon>
        <taxon>Embryophyta</taxon>
        <taxon>Tracheophyta</taxon>
        <taxon>Spermatophyta</taxon>
        <taxon>Magnoliopsida</taxon>
        <taxon>eudicotyledons</taxon>
        <taxon>Gunneridae</taxon>
        <taxon>Pentapetalae</taxon>
        <taxon>Saxifragales</taxon>
        <taxon>Crassulaceae</taxon>
        <taxon>Kalanchoe</taxon>
    </lineage>
</organism>
<dbReference type="PANTHER" id="PTHR13009:SF22">
    <property type="entry name" value="LD43819P"/>
    <property type="match status" value="1"/>
</dbReference>
<dbReference type="GO" id="GO:0001671">
    <property type="term" value="F:ATPase activator activity"/>
    <property type="evidence" value="ECO:0007669"/>
    <property type="project" value="InterPro"/>
</dbReference>
<dbReference type="Gene3D" id="3.15.10.20">
    <property type="entry name" value="Activator of Hsp90 ATPase Aha1, N-terminal domain"/>
    <property type="match status" value="1"/>
</dbReference>
<dbReference type="Proteomes" id="UP000594263">
    <property type="component" value="Unplaced"/>
</dbReference>
<sequence length="212" mass="24055">MEVEEGTSRPPNANDKELGKSGNSYRYWVRETKQDAAPLPVPRKLTDQEKDRLNSTDSHAGNHLGSTWNKAGTWEEKNLNKWASDRLKELLVSVGSLDFSGGRAEISEVSRCVGDAYLVTVRNKKLVGYTYELSLKVKGEWTVKDEKKPLKGHIDVAEFSFGELDDLQIEVKLTDGSDLPNQDKMRISQDLKSFLKPLREKLVQFEEELKTK</sequence>
<dbReference type="InterPro" id="IPR036338">
    <property type="entry name" value="Aha1"/>
</dbReference>